<dbReference type="EMBL" id="JOWA01000154">
    <property type="protein sequence ID" value="KEZ39229.1"/>
    <property type="molecule type" value="Genomic_DNA"/>
</dbReference>
<evidence type="ECO:0000313" key="4">
    <source>
        <dbReference type="EMBL" id="KEZ39229.1"/>
    </source>
</evidence>
<reference evidence="4 5" key="1">
    <citation type="journal article" date="2014" name="Genome Announc.">
        <title>Draft genome sequence of the pathogenic fungus Scedosporium apiospermum.</title>
        <authorList>
            <person name="Vandeputte P."/>
            <person name="Ghamrawi S."/>
            <person name="Rechenmann M."/>
            <person name="Iltis A."/>
            <person name="Giraud S."/>
            <person name="Fleury M."/>
            <person name="Thornton C."/>
            <person name="Delhaes L."/>
            <person name="Meyer W."/>
            <person name="Papon N."/>
            <person name="Bouchara J.P."/>
        </authorList>
    </citation>
    <scope>NUCLEOTIDE SEQUENCE [LARGE SCALE GENOMIC DNA]</scope>
    <source>
        <strain evidence="4 5">IHEM 14462</strain>
    </source>
</reference>
<feature type="compositionally biased region" description="Basic and acidic residues" evidence="3">
    <location>
        <begin position="182"/>
        <end position="200"/>
    </location>
</feature>
<dbReference type="AlphaFoldDB" id="A0A084FVW7"/>
<dbReference type="GO" id="GO:0007131">
    <property type="term" value="P:reciprocal meiotic recombination"/>
    <property type="evidence" value="ECO:0007669"/>
    <property type="project" value="TreeGrafter"/>
</dbReference>
<keyword evidence="5" id="KW-1185">Reference proteome</keyword>
<dbReference type="KEGG" id="sapo:SAPIO_CDS9898"/>
<evidence type="ECO:0000256" key="1">
    <source>
        <dbReference type="ARBA" id="ARBA00004123"/>
    </source>
</evidence>
<dbReference type="GO" id="GO:0003697">
    <property type="term" value="F:single-stranded DNA binding"/>
    <property type="evidence" value="ECO:0007669"/>
    <property type="project" value="TreeGrafter"/>
</dbReference>
<dbReference type="GO" id="GO:0000400">
    <property type="term" value="F:four-way junction DNA binding"/>
    <property type="evidence" value="ECO:0007669"/>
    <property type="project" value="TreeGrafter"/>
</dbReference>
<proteinExistence type="predicted"/>
<dbReference type="Gene3D" id="3.40.50.300">
    <property type="entry name" value="P-loop containing nucleotide triphosphate hydrolases"/>
    <property type="match status" value="1"/>
</dbReference>
<name>A0A084FVW7_PSEDA</name>
<dbReference type="Proteomes" id="UP000028545">
    <property type="component" value="Unassembled WGS sequence"/>
</dbReference>
<dbReference type="HOGENOM" id="CLU_029865_0_0_1"/>
<gene>
    <name evidence="4" type="ORF">SAPIO_CDS9898</name>
</gene>
<dbReference type="InterPro" id="IPR027417">
    <property type="entry name" value="P-loop_NTPase"/>
</dbReference>
<dbReference type="GO" id="GO:0005657">
    <property type="term" value="C:replication fork"/>
    <property type="evidence" value="ECO:0007669"/>
    <property type="project" value="TreeGrafter"/>
</dbReference>
<dbReference type="OMA" id="DEMGVWE"/>
<dbReference type="OrthoDB" id="336321at2759"/>
<dbReference type="PANTHER" id="PTHR46457:SF1">
    <property type="entry name" value="DNA REPAIR PROTEIN RAD51 HOMOLOG 4"/>
    <property type="match status" value="1"/>
</dbReference>
<accession>A0A084FVW7</accession>
<evidence type="ECO:0008006" key="6">
    <source>
        <dbReference type="Google" id="ProtNLM"/>
    </source>
</evidence>
<dbReference type="GO" id="GO:0033063">
    <property type="term" value="C:Rad51B-Rad51C-Rad51D-XRCC2 complex"/>
    <property type="evidence" value="ECO:0007669"/>
    <property type="project" value="TreeGrafter"/>
</dbReference>
<organism evidence="4 5">
    <name type="scientific">Pseudallescheria apiosperma</name>
    <name type="common">Scedosporium apiospermum</name>
    <dbReference type="NCBI Taxonomy" id="563466"/>
    <lineage>
        <taxon>Eukaryota</taxon>
        <taxon>Fungi</taxon>
        <taxon>Dikarya</taxon>
        <taxon>Ascomycota</taxon>
        <taxon>Pezizomycotina</taxon>
        <taxon>Sordariomycetes</taxon>
        <taxon>Hypocreomycetidae</taxon>
        <taxon>Microascales</taxon>
        <taxon>Microascaceae</taxon>
        <taxon>Scedosporium</taxon>
    </lineage>
</organism>
<dbReference type="InterPro" id="IPR051988">
    <property type="entry name" value="HRR_RAD51_Paralog"/>
</dbReference>
<dbReference type="GO" id="GO:0005815">
    <property type="term" value="C:microtubule organizing center"/>
    <property type="evidence" value="ECO:0007669"/>
    <property type="project" value="TreeGrafter"/>
</dbReference>
<dbReference type="GO" id="GO:0000724">
    <property type="term" value="P:double-strand break repair via homologous recombination"/>
    <property type="evidence" value="ECO:0007669"/>
    <property type="project" value="TreeGrafter"/>
</dbReference>
<dbReference type="PANTHER" id="PTHR46457">
    <property type="entry name" value="DNA REPAIR PROTEIN RAD51 HOMOLOG 4"/>
    <property type="match status" value="1"/>
</dbReference>
<evidence type="ECO:0000256" key="2">
    <source>
        <dbReference type="ARBA" id="ARBA00023242"/>
    </source>
</evidence>
<comment type="caution">
    <text evidence="4">The sequence shown here is derived from an EMBL/GenBank/DDBJ whole genome shotgun (WGS) entry which is preliminary data.</text>
</comment>
<dbReference type="GO" id="GO:0042148">
    <property type="term" value="P:DNA strand invasion"/>
    <property type="evidence" value="ECO:0007669"/>
    <property type="project" value="TreeGrafter"/>
</dbReference>
<dbReference type="GeneID" id="27728970"/>
<protein>
    <recommendedName>
        <fullName evidence="6">DNA recombination and repair protein Rad51-like C-terminal domain-containing protein</fullName>
    </recommendedName>
</protein>
<evidence type="ECO:0000313" key="5">
    <source>
        <dbReference type="Proteomes" id="UP000028545"/>
    </source>
</evidence>
<feature type="compositionally biased region" description="Basic and acidic residues" evidence="3">
    <location>
        <begin position="226"/>
        <end position="235"/>
    </location>
</feature>
<dbReference type="GO" id="GO:0008094">
    <property type="term" value="F:ATP-dependent activity, acting on DNA"/>
    <property type="evidence" value="ECO:0007669"/>
    <property type="project" value="TreeGrafter"/>
</dbReference>
<dbReference type="RefSeq" id="XP_016639028.1">
    <property type="nucleotide sequence ID" value="XM_016791184.1"/>
</dbReference>
<keyword evidence="2" id="KW-0539">Nucleus</keyword>
<evidence type="ECO:0000256" key="3">
    <source>
        <dbReference type="SAM" id="MobiDB-lite"/>
    </source>
</evidence>
<sequence>MTEEETRNAALADILPVSASVLSRLERRRRDAVRERGRCGIGCGEVDEYVLMGGLERGSVVGVSSEEEDFGVLLALQVIARTVWRGIKKGKPEKALVVSTQPTGTMVRMLRDAAVAEIHAGEGEGEEQLTDVREIVAKVLGMVSIVRVFDIKGVWEVLDDLDLSAEENVASAAPSPKVPGSPEEKSSGPEMETKAVRDEIPDSDEEVSLSPSPPPSAAMAPTPEPTQKEEESGLRKPDIILITHFSTLLTTLFTHAEKTTAHTSLQLLSSHLRYLARAMSSSPLILITNSIATAKNPEMAVPPTTMSGPGGPLRQPARRVDPTLRSIFDTPGVYSYGTTRSSGKPSFGLVFTQFLDLHLLCTRVPRTRGDAEGMAMRKDGEMVWVVEVLLDELGVWDGGGKGTKRRERRWGVVDWVGGRIVDAFEGEDVKRRI</sequence>
<dbReference type="VEuPathDB" id="FungiDB:SAPIO_CDS9898"/>
<dbReference type="GO" id="GO:0000723">
    <property type="term" value="P:telomere maintenance"/>
    <property type="evidence" value="ECO:0007669"/>
    <property type="project" value="TreeGrafter"/>
</dbReference>
<comment type="subcellular location">
    <subcellularLocation>
        <location evidence="1">Nucleus</location>
    </subcellularLocation>
</comment>
<feature type="region of interest" description="Disordered" evidence="3">
    <location>
        <begin position="168"/>
        <end position="235"/>
    </location>
</feature>